<feature type="transmembrane region" description="Helical" evidence="8">
    <location>
        <begin position="38"/>
        <end position="56"/>
    </location>
</feature>
<keyword evidence="3" id="KW-0813">Transport</keyword>
<feature type="transmembrane region" description="Helical" evidence="8">
    <location>
        <begin position="288"/>
        <end position="308"/>
    </location>
</feature>
<dbReference type="GO" id="GO:0009847">
    <property type="term" value="P:spore germination"/>
    <property type="evidence" value="ECO:0007669"/>
    <property type="project" value="InterPro"/>
</dbReference>
<feature type="transmembrane region" description="Helical" evidence="8">
    <location>
        <begin position="76"/>
        <end position="97"/>
    </location>
</feature>
<evidence type="ECO:0000256" key="4">
    <source>
        <dbReference type="ARBA" id="ARBA00022544"/>
    </source>
</evidence>
<dbReference type="PANTHER" id="PTHR34975">
    <property type="entry name" value="SPORE GERMINATION PROTEIN A2"/>
    <property type="match status" value="1"/>
</dbReference>
<dbReference type="AlphaFoldDB" id="A0A1E4R729"/>
<keyword evidence="7 8" id="KW-0472">Membrane</keyword>
<evidence type="ECO:0000313" key="9">
    <source>
        <dbReference type="EMBL" id="ODV56276.1"/>
    </source>
</evidence>
<evidence type="ECO:0000256" key="6">
    <source>
        <dbReference type="ARBA" id="ARBA00022989"/>
    </source>
</evidence>
<dbReference type="InterPro" id="IPR004761">
    <property type="entry name" value="Spore_GerAB"/>
</dbReference>
<evidence type="ECO:0000313" key="10">
    <source>
        <dbReference type="Proteomes" id="UP000094784"/>
    </source>
</evidence>
<organism evidence="9 10">
    <name type="scientific">Lysinibacillus fusiformis</name>
    <dbReference type="NCBI Taxonomy" id="28031"/>
    <lineage>
        <taxon>Bacteria</taxon>
        <taxon>Bacillati</taxon>
        <taxon>Bacillota</taxon>
        <taxon>Bacilli</taxon>
        <taxon>Bacillales</taxon>
        <taxon>Bacillaceae</taxon>
        <taxon>Lysinibacillus</taxon>
    </lineage>
</organism>
<keyword evidence="5 8" id="KW-0812">Transmembrane</keyword>
<dbReference type="GO" id="GO:0016020">
    <property type="term" value="C:membrane"/>
    <property type="evidence" value="ECO:0007669"/>
    <property type="project" value="UniProtKB-SubCell"/>
</dbReference>
<evidence type="ECO:0000256" key="5">
    <source>
        <dbReference type="ARBA" id="ARBA00022692"/>
    </source>
</evidence>
<name>A0A1E4R729_9BACI</name>
<protein>
    <submittedName>
        <fullName evidence="9">Spore gernimation protein</fullName>
    </submittedName>
</protein>
<comment type="subcellular location">
    <subcellularLocation>
        <location evidence="1">Membrane</location>
        <topology evidence="1">Multi-pass membrane protein</topology>
    </subcellularLocation>
</comment>
<gene>
    <name evidence="9" type="ORF">BG258_10375</name>
</gene>
<comment type="similarity">
    <text evidence="2">Belongs to the amino acid-polyamine-organocation (APC) superfamily. Spore germination protein (SGP) (TC 2.A.3.9) family.</text>
</comment>
<reference evidence="9 10" key="1">
    <citation type="submission" date="2016-09" db="EMBL/GenBank/DDBJ databases">
        <title>Draft genome sequence of the soil isolate, Lysinibacillus fusiformis M5, a potential hypoxanthine producer.</title>
        <authorList>
            <person name="Gallegos-Monterrosa R."/>
            <person name="Maroti G."/>
            <person name="Balint B."/>
            <person name="Kovacs A.T."/>
        </authorList>
    </citation>
    <scope>NUCLEOTIDE SEQUENCE [LARGE SCALE GENOMIC DNA]</scope>
    <source>
        <strain evidence="9 10">M5</strain>
    </source>
</reference>
<dbReference type="Proteomes" id="UP000094784">
    <property type="component" value="Unassembled WGS sequence"/>
</dbReference>
<proteinExistence type="inferred from homology"/>
<feature type="transmembrane region" description="Helical" evidence="8">
    <location>
        <begin position="252"/>
        <end position="276"/>
    </location>
</feature>
<evidence type="ECO:0000256" key="3">
    <source>
        <dbReference type="ARBA" id="ARBA00022448"/>
    </source>
</evidence>
<dbReference type="PANTHER" id="PTHR34975:SF2">
    <property type="entry name" value="SPORE GERMINATION PROTEIN A2"/>
    <property type="match status" value="1"/>
</dbReference>
<sequence length="342" mass="40707">MNVSLTKAQFFLLLFIFQTGVVYIAFQTPLIISSRNSSWFIFIVASVIHYGLLLFFERYHSYFYLNAFFRWVYQIYWLLVTVVFIAYMSYVLASWVLPQTPEWIVVVIIVALSLYANLSRPETVINIGVLLIPLIFLFVIFLMLAIPDLTWSNLFPIEWNHTKQIVAGLIHSIYAYFGIEMYLIYRPFLQKDLQVKGRPLLTYQLVIFVFYFISVLFTQMFFSLDEINLIPEPIMYILKSQEVTFVKRLDIFFVYIWLSWSIVTIMIFGLSFRVLHFMKEKKHPKRSIMVYHLLLAILPLFVLHFRSIEFIKNSLHYVFIFFTILLPMVIIGWNKWRGKSVS</sequence>
<accession>A0A1E4R729</accession>
<dbReference type="Pfam" id="PF03845">
    <property type="entry name" value="Spore_permease"/>
    <property type="match status" value="1"/>
</dbReference>
<feature type="transmembrane region" description="Helical" evidence="8">
    <location>
        <begin position="314"/>
        <end position="333"/>
    </location>
</feature>
<feature type="transmembrane region" description="Helical" evidence="8">
    <location>
        <begin position="125"/>
        <end position="146"/>
    </location>
</feature>
<dbReference type="EMBL" id="MECQ01000001">
    <property type="protein sequence ID" value="ODV56276.1"/>
    <property type="molecule type" value="Genomic_DNA"/>
</dbReference>
<comment type="caution">
    <text evidence="9">The sequence shown here is derived from an EMBL/GenBank/DDBJ whole genome shotgun (WGS) entry which is preliminary data.</text>
</comment>
<dbReference type="RefSeq" id="WP_069481278.1">
    <property type="nucleotide sequence ID" value="NZ_JARTJZ010000002.1"/>
</dbReference>
<keyword evidence="4" id="KW-0309">Germination</keyword>
<feature type="transmembrane region" description="Helical" evidence="8">
    <location>
        <begin position="166"/>
        <end position="188"/>
    </location>
</feature>
<keyword evidence="6 8" id="KW-1133">Transmembrane helix</keyword>
<evidence type="ECO:0000256" key="8">
    <source>
        <dbReference type="SAM" id="Phobius"/>
    </source>
</evidence>
<feature type="transmembrane region" description="Helical" evidence="8">
    <location>
        <begin position="103"/>
        <end position="118"/>
    </location>
</feature>
<dbReference type="OrthoDB" id="2446105at2"/>
<evidence type="ECO:0000256" key="1">
    <source>
        <dbReference type="ARBA" id="ARBA00004141"/>
    </source>
</evidence>
<evidence type="ECO:0000256" key="7">
    <source>
        <dbReference type="ARBA" id="ARBA00023136"/>
    </source>
</evidence>
<evidence type="ECO:0000256" key="2">
    <source>
        <dbReference type="ARBA" id="ARBA00007998"/>
    </source>
</evidence>
<feature type="transmembrane region" description="Helical" evidence="8">
    <location>
        <begin position="200"/>
        <end position="222"/>
    </location>
</feature>
<feature type="transmembrane region" description="Helical" evidence="8">
    <location>
        <begin position="12"/>
        <end position="32"/>
    </location>
</feature>